<gene>
    <name evidence="1" type="ORF">CXB51_034417</name>
</gene>
<reference evidence="1 2" key="1">
    <citation type="journal article" date="2021" name="bioRxiv">
        <title>The Gossypium anomalum genome as a resource for cotton improvement and evolutionary analysis of hybrid incompatibility.</title>
        <authorList>
            <person name="Grover C.E."/>
            <person name="Yuan D."/>
            <person name="Arick M.A."/>
            <person name="Miller E.R."/>
            <person name="Hu G."/>
            <person name="Peterson D.G."/>
            <person name="Wendel J.F."/>
            <person name="Udall J.A."/>
        </authorList>
    </citation>
    <scope>NUCLEOTIDE SEQUENCE [LARGE SCALE GENOMIC DNA]</scope>
    <source>
        <strain evidence="1">JFW-Udall</strain>
        <tissue evidence="1">Leaf</tissue>
    </source>
</reference>
<keyword evidence="2" id="KW-1185">Reference proteome</keyword>
<protein>
    <recommendedName>
        <fullName evidence="3">Endonuclease/exonuclease/phosphatase domain-containing protein</fullName>
    </recommendedName>
</protein>
<dbReference type="EMBL" id="JAHUZN010000013">
    <property type="protein sequence ID" value="KAG8472532.1"/>
    <property type="molecule type" value="Genomic_DNA"/>
</dbReference>
<dbReference type="InterPro" id="IPR036691">
    <property type="entry name" value="Endo/exonu/phosph_ase_sf"/>
</dbReference>
<evidence type="ECO:0000313" key="2">
    <source>
        <dbReference type="Proteomes" id="UP000701853"/>
    </source>
</evidence>
<organism evidence="1 2">
    <name type="scientific">Gossypium anomalum</name>
    <dbReference type="NCBI Taxonomy" id="47600"/>
    <lineage>
        <taxon>Eukaryota</taxon>
        <taxon>Viridiplantae</taxon>
        <taxon>Streptophyta</taxon>
        <taxon>Embryophyta</taxon>
        <taxon>Tracheophyta</taxon>
        <taxon>Spermatophyta</taxon>
        <taxon>Magnoliopsida</taxon>
        <taxon>eudicotyledons</taxon>
        <taxon>Gunneridae</taxon>
        <taxon>Pentapetalae</taxon>
        <taxon>rosids</taxon>
        <taxon>malvids</taxon>
        <taxon>Malvales</taxon>
        <taxon>Malvaceae</taxon>
        <taxon>Malvoideae</taxon>
        <taxon>Gossypium</taxon>
    </lineage>
</organism>
<name>A0A8J5Y1C9_9ROSI</name>
<proteinExistence type="predicted"/>
<dbReference type="Proteomes" id="UP000701853">
    <property type="component" value="Chromosome 13"/>
</dbReference>
<accession>A0A8J5Y1C9</accession>
<dbReference type="OrthoDB" id="1750221at2759"/>
<dbReference type="PANTHER" id="PTHR35218">
    <property type="entry name" value="RNASE H DOMAIN-CONTAINING PROTEIN"/>
    <property type="match status" value="1"/>
</dbReference>
<dbReference type="PANTHER" id="PTHR35218:SF9">
    <property type="entry name" value="ENDONUCLEASE_EXONUCLEASE_PHOSPHATASE DOMAIN-CONTAINING PROTEIN"/>
    <property type="match status" value="1"/>
</dbReference>
<evidence type="ECO:0008006" key="3">
    <source>
        <dbReference type="Google" id="ProtNLM"/>
    </source>
</evidence>
<sequence length="110" mass="12821">MERIRKISGFGNRIDIGANGSKEGLSLGWKEEVDITLRIFSNSHINVDIKEELEEKIWRFTRFYGAPVEGLRKDSWNLIRHLENECGLPWVMMGDFNEIMFSFEKKGGRV</sequence>
<comment type="caution">
    <text evidence="1">The sequence shown here is derived from an EMBL/GenBank/DDBJ whole genome shotgun (WGS) entry which is preliminary data.</text>
</comment>
<dbReference type="Gene3D" id="3.60.10.10">
    <property type="entry name" value="Endonuclease/exonuclease/phosphatase"/>
    <property type="match status" value="1"/>
</dbReference>
<dbReference type="SUPFAM" id="SSF56219">
    <property type="entry name" value="DNase I-like"/>
    <property type="match status" value="1"/>
</dbReference>
<dbReference type="AlphaFoldDB" id="A0A8J5Y1C9"/>
<evidence type="ECO:0000313" key="1">
    <source>
        <dbReference type="EMBL" id="KAG8472532.1"/>
    </source>
</evidence>